<proteinExistence type="predicted"/>
<comment type="caution">
    <text evidence="1">The sequence shown here is derived from an EMBL/GenBank/DDBJ whole genome shotgun (WGS) entry which is preliminary data.</text>
</comment>
<dbReference type="RefSeq" id="WP_126808559.1">
    <property type="nucleotide sequence ID" value="NZ_NGKA01000008.1"/>
</dbReference>
<evidence type="ECO:0000313" key="1">
    <source>
        <dbReference type="EMBL" id="RSU12193.1"/>
    </source>
</evidence>
<protein>
    <submittedName>
        <fullName evidence="1">Uncharacterized protein</fullName>
    </submittedName>
</protein>
<reference evidence="1 2" key="1">
    <citation type="submission" date="2017-05" db="EMBL/GenBank/DDBJ databases">
        <title>Vagococcus spp. assemblies.</title>
        <authorList>
            <person name="Gulvik C.A."/>
        </authorList>
    </citation>
    <scope>NUCLEOTIDE SEQUENCE [LARGE SCALE GENOMIC DNA]</scope>
    <source>
        <strain evidence="1 2">CCUG 51432</strain>
    </source>
</reference>
<gene>
    <name evidence="1" type="ORF">CBF29_06230</name>
</gene>
<accession>A0A430AVW1</accession>
<name>A0A430AVW1_9ENTE</name>
<sequence length="321" mass="36133">MIIDYNYFGVGLHGNVFDTAISTAELDEVTMGAGLWDELFISVDTKIGQEMLKPKHWQLKTIMDAKFKGSLEAGSLGADGHVVTKIQLYRRDINKTNEWLLVGMWDYDEDFNVYSFVDRLAENQANYEYAILPVADKILGDLTQTNKSVRVEYDGVFISDLQNNFKVEYDLKKDTVTHVKNYSEMQTLNGRYPIVVSGNQNYRTSSMSFLPLTDEQINSRGTKINGRSERELRESIVNFLQKGGAKVIRNSNGDMTVAAVHSVTETPREGNLEDLSDISFNYVEIGELEYETMSKGGLIGSAGKSKYTFDEDGEIIWNNGG</sequence>
<evidence type="ECO:0000313" key="2">
    <source>
        <dbReference type="Proteomes" id="UP000287605"/>
    </source>
</evidence>
<dbReference type="OrthoDB" id="2323229at2"/>
<dbReference type="Proteomes" id="UP000287605">
    <property type="component" value="Unassembled WGS sequence"/>
</dbReference>
<keyword evidence="2" id="KW-1185">Reference proteome</keyword>
<organism evidence="1 2">
    <name type="scientific">Vagococcus elongatus</name>
    <dbReference type="NCBI Taxonomy" id="180344"/>
    <lineage>
        <taxon>Bacteria</taxon>
        <taxon>Bacillati</taxon>
        <taxon>Bacillota</taxon>
        <taxon>Bacilli</taxon>
        <taxon>Lactobacillales</taxon>
        <taxon>Enterococcaceae</taxon>
        <taxon>Vagococcus</taxon>
    </lineage>
</organism>
<dbReference type="AlphaFoldDB" id="A0A430AVW1"/>
<dbReference type="EMBL" id="NGKA01000008">
    <property type="protein sequence ID" value="RSU12193.1"/>
    <property type="molecule type" value="Genomic_DNA"/>
</dbReference>